<evidence type="ECO:0000256" key="2">
    <source>
        <dbReference type="ARBA" id="ARBA00022448"/>
    </source>
</evidence>
<keyword evidence="9" id="KW-1185">Reference proteome</keyword>
<evidence type="ECO:0000256" key="7">
    <source>
        <dbReference type="SAM" id="Phobius"/>
    </source>
</evidence>
<evidence type="ECO:0000256" key="3">
    <source>
        <dbReference type="ARBA" id="ARBA00022475"/>
    </source>
</evidence>
<dbReference type="EMBL" id="JBGNYA010000001">
    <property type="protein sequence ID" value="MFA1610665.1"/>
    <property type="molecule type" value="Genomic_DNA"/>
</dbReference>
<feature type="transmembrane region" description="Helical" evidence="7">
    <location>
        <begin position="256"/>
        <end position="278"/>
    </location>
</feature>
<accession>A0ABD5M9T7</accession>
<keyword evidence="2" id="KW-0813">Transport</keyword>
<keyword evidence="6 7" id="KW-0472">Membrane</keyword>
<feature type="transmembrane region" description="Helical" evidence="7">
    <location>
        <begin position="97"/>
        <end position="115"/>
    </location>
</feature>
<evidence type="ECO:0000256" key="1">
    <source>
        <dbReference type="ARBA" id="ARBA00004141"/>
    </source>
</evidence>
<protein>
    <submittedName>
        <fullName evidence="8">AEC family transporter</fullName>
    </submittedName>
</protein>
<comment type="caution">
    <text evidence="8">The sequence shown here is derived from an EMBL/GenBank/DDBJ whole genome shotgun (WGS) entry which is preliminary data.</text>
</comment>
<evidence type="ECO:0000313" key="8">
    <source>
        <dbReference type="EMBL" id="MFA1610665.1"/>
    </source>
</evidence>
<dbReference type="PANTHER" id="PTHR36838:SF1">
    <property type="entry name" value="SLR1864 PROTEIN"/>
    <property type="match status" value="1"/>
</dbReference>
<keyword evidence="5 7" id="KW-1133">Transmembrane helix</keyword>
<feature type="transmembrane region" description="Helical" evidence="7">
    <location>
        <begin position="36"/>
        <end position="54"/>
    </location>
</feature>
<evidence type="ECO:0000256" key="4">
    <source>
        <dbReference type="ARBA" id="ARBA00022692"/>
    </source>
</evidence>
<dbReference type="GO" id="GO:0016020">
    <property type="term" value="C:membrane"/>
    <property type="evidence" value="ECO:0007669"/>
    <property type="project" value="UniProtKB-SubCell"/>
</dbReference>
<dbReference type="AlphaFoldDB" id="A0ABD5M9T7"/>
<keyword evidence="4 7" id="KW-0812">Transmembrane</keyword>
<keyword evidence="3" id="KW-1003">Cell membrane</keyword>
<dbReference type="Pfam" id="PF03547">
    <property type="entry name" value="Mem_trans"/>
    <property type="match status" value="1"/>
</dbReference>
<dbReference type="RefSeq" id="WP_372388358.1">
    <property type="nucleotide sequence ID" value="NZ_JBGNYA010000001.1"/>
</dbReference>
<gene>
    <name evidence="8" type="ORF">OS889_06545</name>
</gene>
<evidence type="ECO:0000256" key="5">
    <source>
        <dbReference type="ARBA" id="ARBA00022989"/>
    </source>
</evidence>
<feature type="transmembrane region" description="Helical" evidence="7">
    <location>
        <begin position="127"/>
        <end position="149"/>
    </location>
</feature>
<comment type="subcellular location">
    <subcellularLocation>
        <location evidence="1">Membrane</location>
        <topology evidence="1">Multi-pass membrane protein</topology>
    </subcellularLocation>
</comment>
<name>A0ABD5M9T7_9EURY</name>
<feature type="transmembrane region" description="Helical" evidence="7">
    <location>
        <begin position="66"/>
        <end position="85"/>
    </location>
</feature>
<evidence type="ECO:0000256" key="6">
    <source>
        <dbReference type="ARBA" id="ARBA00023136"/>
    </source>
</evidence>
<dbReference type="InterPro" id="IPR004776">
    <property type="entry name" value="Mem_transp_PIN-like"/>
</dbReference>
<dbReference type="Proteomes" id="UP001570511">
    <property type="component" value="Unassembled WGS sequence"/>
</dbReference>
<feature type="transmembrane region" description="Helical" evidence="7">
    <location>
        <begin position="290"/>
        <end position="313"/>
    </location>
</feature>
<feature type="transmembrane region" description="Helical" evidence="7">
    <location>
        <begin position="188"/>
        <end position="208"/>
    </location>
</feature>
<sequence length="319" mass="32747">MASPLGIIVSAIVPILLILAAGFALDRAQDIDPGPLNTLSLFVLTPALVIHSITLTDLGAGTLLRITAGVGAFIFGLLAVSWLYGRATGKEDAVLNTFLLVAVFGNTGALGIPLADFAYGDLGRQTAVLFAAVHGALVFTLGLFIALNSDDEAGATVLKRVLRYPLVYAVGLAIVARAAGVVPPADSALMETLGLVGEASIPVMLLILGIQLSETEYRGALSMTVTPTLFRFGVSPLVGLVVAVALGFQNAVVAEVFVLLTAMPVAVAPVIFVVEFAGDTTVGGVRLPEFVSASVFVTTLASIPIVTVVIALLKSGIVI</sequence>
<feature type="transmembrane region" description="Helical" evidence="7">
    <location>
        <begin position="161"/>
        <end position="182"/>
    </location>
</feature>
<organism evidence="8 9">
    <name type="scientific">Halobellus rubicundus</name>
    <dbReference type="NCBI Taxonomy" id="2996466"/>
    <lineage>
        <taxon>Archaea</taxon>
        <taxon>Methanobacteriati</taxon>
        <taxon>Methanobacteriota</taxon>
        <taxon>Stenosarchaea group</taxon>
        <taxon>Halobacteria</taxon>
        <taxon>Halobacteriales</taxon>
        <taxon>Haloferacaceae</taxon>
        <taxon>Halobellus</taxon>
    </lineage>
</organism>
<evidence type="ECO:0000313" key="9">
    <source>
        <dbReference type="Proteomes" id="UP001570511"/>
    </source>
</evidence>
<feature type="transmembrane region" description="Helical" evidence="7">
    <location>
        <begin position="6"/>
        <end position="24"/>
    </location>
</feature>
<proteinExistence type="predicted"/>
<reference evidence="8 9" key="1">
    <citation type="submission" date="2024-08" db="EMBL/GenBank/DDBJ databases">
        <title>Halobellus sp. MBLA0158 whole genome sequence.</title>
        <authorList>
            <person name="Hwang C.Y."/>
            <person name="Cho E.-S."/>
            <person name="Seo M.-J."/>
        </authorList>
    </citation>
    <scope>NUCLEOTIDE SEQUENCE [LARGE SCALE GENOMIC DNA]</scope>
    <source>
        <strain evidence="8 9">MBLA0158</strain>
    </source>
</reference>
<feature type="transmembrane region" description="Helical" evidence="7">
    <location>
        <begin position="229"/>
        <end position="250"/>
    </location>
</feature>
<dbReference type="PANTHER" id="PTHR36838">
    <property type="entry name" value="AUXIN EFFLUX CARRIER FAMILY PROTEIN"/>
    <property type="match status" value="1"/>
</dbReference>